<sequence length="263" mass="30715">MTATYHVLSTPQLLREIFSWIDKDDGFSCEVGNDAEDAFLDSIVWDGLSSLSEIDWSNCPRTYYYYKKGVLLRCSLVNTLWWCEAIRFIWRRLGGPGHGNADDLLGCFAGFRDPCRKQFHANLVTRADLFIINEDNADIYDSLIQGVNFPNLQRLRLYCPKGRDYIPQLQCPSLKILKINPQYESEFGVPEYGLSQEQWDKVLCRISALFPALRTVKFLDYVRVWLGRWRTLRKTCRAWKLLMKTLLWKAQKLNNSDIKYCTP</sequence>
<keyword evidence="2" id="KW-1185">Reference proteome</keyword>
<reference evidence="1" key="2">
    <citation type="journal article" date="2023" name="IMA Fungus">
        <title>Comparative genomic study of the Penicillium genus elucidates a diverse pangenome and 15 lateral gene transfer events.</title>
        <authorList>
            <person name="Petersen C."/>
            <person name="Sorensen T."/>
            <person name="Nielsen M.R."/>
            <person name="Sondergaard T.E."/>
            <person name="Sorensen J.L."/>
            <person name="Fitzpatrick D.A."/>
            <person name="Frisvad J.C."/>
            <person name="Nielsen K.L."/>
        </authorList>
    </citation>
    <scope>NUCLEOTIDE SEQUENCE</scope>
    <source>
        <strain evidence="1">IBT 29677</strain>
    </source>
</reference>
<reference evidence="1" key="1">
    <citation type="submission" date="2022-12" db="EMBL/GenBank/DDBJ databases">
        <authorList>
            <person name="Petersen C."/>
        </authorList>
    </citation>
    <scope>NUCLEOTIDE SEQUENCE</scope>
    <source>
        <strain evidence="1">IBT 29677</strain>
    </source>
</reference>
<evidence type="ECO:0000313" key="1">
    <source>
        <dbReference type="EMBL" id="KAJ5391866.1"/>
    </source>
</evidence>
<accession>A0A9X0B8D1</accession>
<proteinExistence type="predicted"/>
<dbReference type="RefSeq" id="XP_056487544.1">
    <property type="nucleotide sequence ID" value="XM_056631993.1"/>
</dbReference>
<comment type="caution">
    <text evidence="1">The sequence shown here is derived from an EMBL/GenBank/DDBJ whole genome shotgun (WGS) entry which is preliminary data.</text>
</comment>
<organism evidence="1 2">
    <name type="scientific">Penicillium cosmopolitanum</name>
    <dbReference type="NCBI Taxonomy" id="1131564"/>
    <lineage>
        <taxon>Eukaryota</taxon>
        <taxon>Fungi</taxon>
        <taxon>Dikarya</taxon>
        <taxon>Ascomycota</taxon>
        <taxon>Pezizomycotina</taxon>
        <taxon>Eurotiomycetes</taxon>
        <taxon>Eurotiomycetidae</taxon>
        <taxon>Eurotiales</taxon>
        <taxon>Aspergillaceae</taxon>
        <taxon>Penicillium</taxon>
    </lineage>
</organism>
<dbReference type="AlphaFoldDB" id="A0A9X0B8D1"/>
<protein>
    <submittedName>
        <fullName evidence="1">Uncharacterized protein</fullName>
    </submittedName>
</protein>
<dbReference type="Proteomes" id="UP001147747">
    <property type="component" value="Unassembled WGS sequence"/>
</dbReference>
<dbReference type="EMBL" id="JAPZBU010000008">
    <property type="protein sequence ID" value="KAJ5391866.1"/>
    <property type="molecule type" value="Genomic_DNA"/>
</dbReference>
<evidence type="ECO:0000313" key="2">
    <source>
        <dbReference type="Proteomes" id="UP001147747"/>
    </source>
</evidence>
<dbReference type="GeneID" id="81370973"/>
<gene>
    <name evidence="1" type="ORF">N7509_007356</name>
</gene>
<dbReference type="OrthoDB" id="2305901at2759"/>
<name>A0A9X0B8D1_9EURO</name>